<dbReference type="RefSeq" id="WP_133942465.1">
    <property type="nucleotide sequence ID" value="NZ_CP038241.1"/>
</dbReference>
<protein>
    <submittedName>
        <fullName evidence="2">Uncharacterized protein</fullName>
    </submittedName>
</protein>
<gene>
    <name evidence="2" type="ORF">E4K63_07305</name>
</gene>
<organism evidence="2 3">
    <name type="scientific">Allofrancisella inopinata</name>
    <dbReference type="NCBI Taxonomy" id="1085647"/>
    <lineage>
        <taxon>Bacteria</taxon>
        <taxon>Pseudomonadati</taxon>
        <taxon>Pseudomonadota</taxon>
        <taxon>Gammaproteobacteria</taxon>
        <taxon>Thiotrichales</taxon>
        <taxon>Francisellaceae</taxon>
        <taxon>Allofrancisella</taxon>
    </lineage>
</organism>
<dbReference type="Proteomes" id="UP000502004">
    <property type="component" value="Chromosome"/>
</dbReference>
<keyword evidence="3" id="KW-1185">Reference proteome</keyword>
<feature type="coiled-coil region" evidence="1">
    <location>
        <begin position="374"/>
        <end position="401"/>
    </location>
</feature>
<evidence type="ECO:0000313" key="2">
    <source>
        <dbReference type="EMBL" id="QIV96645.1"/>
    </source>
</evidence>
<evidence type="ECO:0000256" key="1">
    <source>
        <dbReference type="SAM" id="Coils"/>
    </source>
</evidence>
<proteinExistence type="predicted"/>
<dbReference type="AlphaFoldDB" id="A0AAE7CR55"/>
<evidence type="ECO:0000313" key="3">
    <source>
        <dbReference type="Proteomes" id="UP000502004"/>
    </source>
</evidence>
<name>A0AAE7CR55_9GAMM</name>
<sequence>MDIIEFGPYGKTLEMVNPVILEQINSRYEEVSKKDFGYHHAKSLLKLNQSCIGMINQLEIGFNQALTIRNNGPKSNKQSSCIALENAIKKLRHLKYDFEYSSRQLKSATEMSDLSPFHPSSIAISKDAINTPRMRNSLLDPIFAAFAFIYTIHDITSGLSNDLIKVNFNQVSPVPNILLAINNISTYLNLDKINENNNKEYYPFFSQIVIKWLQCVYAKHVFNIEEYRSRDVQHYKDTFKRIEDIRTSYTDRNKIQFIQDIIPIWKNFLAINGKYLQYSRNEALSLIANKQHRIHSAVFKKNVMGIKDAAIEYHFRKLDSIIFSLENLVSGQLTIMREKQDNELSLKNVESRISDNRLEFDKNYGIYSKKMGTIQNLEKSFNDIKNKLDSLDKELDAYIKKNSGISIYEQDYLDYKEKYSGFEKAKCAIQDEIKKQTVESRKCQDTYVKNNIKYNDYNNDLNTLKNKIIEAQEALYLNKDSYNELMQKWNSISKQIEKLIKLQNCEDKYRVLQQYNHQFSDLCQKYSSH</sequence>
<dbReference type="KEGG" id="aii:E4K63_07305"/>
<keyword evidence="1" id="KW-0175">Coiled coil</keyword>
<accession>A0AAE7CR55</accession>
<dbReference type="EMBL" id="CP038241">
    <property type="protein sequence ID" value="QIV96645.1"/>
    <property type="molecule type" value="Genomic_DNA"/>
</dbReference>
<reference evidence="2 3" key="1">
    <citation type="submission" date="2019-03" db="EMBL/GenBank/DDBJ databases">
        <title>Complete Genome Sequence of Allofrancisella inopinata Strain SYSU YG23 Isolated from Water-Cooling Systems in China.</title>
        <authorList>
            <person name="Ohrman C."/>
            <person name="Uneklint I."/>
            <person name="Sjodin A."/>
        </authorList>
    </citation>
    <scope>NUCLEOTIDE SEQUENCE [LARGE SCALE GENOMIC DNA]</scope>
    <source>
        <strain evidence="2 3">SYSU YG23</strain>
    </source>
</reference>